<comment type="caution">
    <text evidence="3">The sequence shown here is derived from an EMBL/GenBank/DDBJ whole genome shotgun (WGS) entry which is preliminary data.</text>
</comment>
<dbReference type="AlphaFoldDB" id="W9ALA2"/>
<evidence type="ECO:0000256" key="2">
    <source>
        <dbReference type="ARBA" id="ARBA00023239"/>
    </source>
</evidence>
<dbReference type="FunFam" id="3.30.2040.10:FF:000001">
    <property type="entry name" value="D-glutamate cyclase, mitochondrial"/>
    <property type="match status" value="1"/>
</dbReference>
<reference evidence="3" key="2">
    <citation type="submission" date="2014-03" db="EMBL/GenBank/DDBJ databases">
        <authorList>
            <person name="Urmite Genomes"/>
        </authorList>
    </citation>
    <scope>NUCLEOTIDE SEQUENCE</scope>
    <source>
        <strain evidence="3">DSM 44829</strain>
    </source>
</reference>
<evidence type="ECO:0000313" key="3">
    <source>
        <dbReference type="EMBL" id="CDO06248.1"/>
    </source>
</evidence>
<dbReference type="PANTHER" id="PTHR32022">
    <property type="entry name" value="D-GLUTAMATE CYCLASE, MITOCHONDRIAL"/>
    <property type="match status" value="1"/>
</dbReference>
<name>W9ALA2_MYCCO</name>
<evidence type="ECO:0000256" key="1">
    <source>
        <dbReference type="ARBA" id="ARBA00007896"/>
    </source>
</evidence>
<dbReference type="PANTHER" id="PTHR32022:SF10">
    <property type="entry name" value="D-GLUTAMATE CYCLASE, MITOCHONDRIAL"/>
    <property type="match status" value="1"/>
</dbReference>
<dbReference type="NCBIfam" id="NF003969">
    <property type="entry name" value="PRK05463.1"/>
    <property type="match status" value="1"/>
</dbReference>
<dbReference type="InterPro" id="IPR038021">
    <property type="entry name" value="Putative_hydro-lyase"/>
</dbReference>
<dbReference type="Pfam" id="PF07286">
    <property type="entry name" value="D-Glu_cyclase"/>
    <property type="match status" value="1"/>
</dbReference>
<evidence type="ECO:0000313" key="4">
    <source>
        <dbReference type="Proteomes" id="UP000028870"/>
    </source>
</evidence>
<organism evidence="3 4">
    <name type="scientific">Mycolicibacterium cosmeticum</name>
    <dbReference type="NCBI Taxonomy" id="258533"/>
    <lineage>
        <taxon>Bacteria</taxon>
        <taxon>Bacillati</taxon>
        <taxon>Actinomycetota</taxon>
        <taxon>Actinomycetes</taxon>
        <taxon>Mycobacteriales</taxon>
        <taxon>Mycobacteriaceae</taxon>
        <taxon>Mycolicibacterium</taxon>
    </lineage>
</organism>
<dbReference type="Gene3D" id="3.30.2040.10">
    <property type="entry name" value="PSTPO5379-like domain"/>
    <property type="match status" value="1"/>
</dbReference>
<keyword evidence="4" id="KW-1185">Reference proteome</keyword>
<gene>
    <name evidence="3" type="ORF">BN977_01030</name>
</gene>
<dbReference type="SUPFAM" id="SSF160920">
    <property type="entry name" value="PSTPO5379-like"/>
    <property type="match status" value="1"/>
</dbReference>
<dbReference type="InterPro" id="IPR009906">
    <property type="entry name" value="D-Glu_cyclase"/>
</dbReference>
<sequence length="263" mass="29224">MIVVDTLAGADPRTVRERNRANSLDRNTSGMCRGYMQANLVILDREDAFDFLRFCIQNPRPCPILEVTAPGQFEPVLTAPGADLRTDLARYEVYRHGELVERRTDVRDVVTDRDVCFLLGCSYSFEHLLSDAGLPIRHHEQRIDGAPMYITSRHCTPAGRFGGELVVTMRPLPADQITLAVQLTDSHPEAHGAPIAIGYAEQLGIKDLARPDWGTSVALEYGDTPVFWACGVTATHVVQSARLDRVITHSSGYMFITDRKITS</sequence>
<keyword evidence="2" id="KW-0456">Lyase</keyword>
<comment type="similarity">
    <text evidence="1">Belongs to the D-glutamate cyclase family.</text>
</comment>
<proteinExistence type="inferred from homology"/>
<accession>W9ALA2</accession>
<protein>
    <recommendedName>
        <fullName evidence="5">Hydro-lyase</fullName>
    </recommendedName>
</protein>
<reference evidence="3" key="1">
    <citation type="submission" date="2014-03" db="EMBL/GenBank/DDBJ databases">
        <title>Draft Genome Sequence of Mycobacterium cosmeticum DSM 44829.</title>
        <authorList>
            <person name="Croce O."/>
            <person name="Robert C."/>
            <person name="Raoult D."/>
            <person name="Drancourt M."/>
        </authorList>
    </citation>
    <scope>NUCLEOTIDE SEQUENCE [LARGE SCALE GENOMIC DNA]</scope>
    <source>
        <strain evidence="3">DSM 44829</strain>
    </source>
</reference>
<dbReference type="eggNOG" id="COG4336">
    <property type="taxonomic scope" value="Bacteria"/>
</dbReference>
<dbReference type="OrthoDB" id="149585at2"/>
<dbReference type="Gene3D" id="3.40.1640.10">
    <property type="entry name" value="PSTPO5379-like"/>
    <property type="match status" value="1"/>
</dbReference>
<dbReference type="EMBL" id="CCBB010000001">
    <property type="protein sequence ID" value="CDO06248.1"/>
    <property type="molecule type" value="Genomic_DNA"/>
</dbReference>
<dbReference type="RefSeq" id="WP_051561065.1">
    <property type="nucleotide sequence ID" value="NZ_CCBB010000001.1"/>
</dbReference>
<dbReference type="GO" id="GO:0016829">
    <property type="term" value="F:lyase activity"/>
    <property type="evidence" value="ECO:0007669"/>
    <property type="project" value="UniProtKB-KW"/>
</dbReference>
<evidence type="ECO:0008006" key="5">
    <source>
        <dbReference type="Google" id="ProtNLM"/>
    </source>
</evidence>
<dbReference type="STRING" id="258533.BN977_01030"/>
<dbReference type="Proteomes" id="UP000028870">
    <property type="component" value="Unassembled WGS sequence"/>
</dbReference>